<evidence type="ECO:0000256" key="6">
    <source>
        <dbReference type="ARBA" id="ARBA00023033"/>
    </source>
</evidence>
<reference evidence="8" key="1">
    <citation type="journal article" date="2020" name="Fungal Divers.">
        <title>Resolving the Mortierellaceae phylogeny through synthesis of multi-gene phylogenetics and phylogenomics.</title>
        <authorList>
            <person name="Vandepol N."/>
            <person name="Liber J."/>
            <person name="Desiro A."/>
            <person name="Na H."/>
            <person name="Kennedy M."/>
            <person name="Barry K."/>
            <person name="Grigoriev I.V."/>
            <person name="Miller A.N."/>
            <person name="O'Donnell K."/>
            <person name="Stajich J.E."/>
            <person name="Bonito G."/>
        </authorList>
    </citation>
    <scope>NUCLEOTIDE SEQUENCE</scope>
    <source>
        <strain evidence="8">MES-2147</strain>
    </source>
</reference>
<dbReference type="GO" id="GO:0004502">
    <property type="term" value="F:kynurenine 3-monooxygenase activity"/>
    <property type="evidence" value="ECO:0007669"/>
    <property type="project" value="TreeGrafter"/>
</dbReference>
<dbReference type="SUPFAM" id="SSF51905">
    <property type="entry name" value="FAD/NAD(P)-binding domain"/>
    <property type="match status" value="1"/>
</dbReference>
<name>A0A9P6SQB2_9FUNG</name>
<keyword evidence="4" id="KW-0521">NADP</keyword>
<keyword evidence="9" id="KW-1185">Reference proteome</keyword>
<dbReference type="GO" id="GO:0005741">
    <property type="term" value="C:mitochondrial outer membrane"/>
    <property type="evidence" value="ECO:0007669"/>
    <property type="project" value="TreeGrafter"/>
</dbReference>
<proteinExistence type="predicted"/>
<dbReference type="PANTHER" id="PTHR46028">
    <property type="entry name" value="KYNURENINE 3-MONOOXYGENASE"/>
    <property type="match status" value="1"/>
</dbReference>
<dbReference type="GO" id="GO:0071949">
    <property type="term" value="F:FAD binding"/>
    <property type="evidence" value="ECO:0007669"/>
    <property type="project" value="InterPro"/>
</dbReference>
<organism evidence="8 9">
    <name type="scientific">Modicella reniformis</name>
    <dbReference type="NCBI Taxonomy" id="1440133"/>
    <lineage>
        <taxon>Eukaryota</taxon>
        <taxon>Fungi</taxon>
        <taxon>Fungi incertae sedis</taxon>
        <taxon>Mucoromycota</taxon>
        <taxon>Mortierellomycotina</taxon>
        <taxon>Mortierellomycetes</taxon>
        <taxon>Mortierellales</taxon>
        <taxon>Mortierellaceae</taxon>
        <taxon>Modicella</taxon>
    </lineage>
</organism>
<dbReference type="GO" id="GO:0070189">
    <property type="term" value="P:kynurenine metabolic process"/>
    <property type="evidence" value="ECO:0007669"/>
    <property type="project" value="TreeGrafter"/>
</dbReference>
<dbReference type="AlphaFoldDB" id="A0A9P6SQB2"/>
<evidence type="ECO:0000256" key="5">
    <source>
        <dbReference type="ARBA" id="ARBA00023002"/>
    </source>
</evidence>
<dbReference type="Proteomes" id="UP000749646">
    <property type="component" value="Unassembled WGS sequence"/>
</dbReference>
<sequence length="134" mass="15300">MPFSNFEKIRDETDLMDFFKNYFADAVALMGKDLLIKEYFKNPKGSLVMIKADPYHYKDRCIILGDAAHSMVPFYGQGMNCGFEDVRILDSLFSEFNVKANSTSGETDKELEQALKAYTDRRAKDLKAICELAL</sequence>
<dbReference type="Pfam" id="PF01494">
    <property type="entry name" value="FAD_binding_3"/>
    <property type="match status" value="1"/>
</dbReference>
<keyword evidence="5" id="KW-0560">Oxidoreductase</keyword>
<dbReference type="PANTHER" id="PTHR46028:SF2">
    <property type="entry name" value="KYNURENINE 3-MONOOXYGENASE"/>
    <property type="match status" value="1"/>
</dbReference>
<keyword evidence="6" id="KW-0503">Monooxygenase</keyword>
<dbReference type="EMBL" id="JAAAHW010003053">
    <property type="protein sequence ID" value="KAF9989277.1"/>
    <property type="molecule type" value="Genomic_DNA"/>
</dbReference>
<evidence type="ECO:0000256" key="4">
    <source>
        <dbReference type="ARBA" id="ARBA00022857"/>
    </source>
</evidence>
<dbReference type="InterPro" id="IPR036188">
    <property type="entry name" value="FAD/NAD-bd_sf"/>
</dbReference>
<keyword evidence="3" id="KW-0274">FAD</keyword>
<evidence type="ECO:0000313" key="8">
    <source>
        <dbReference type="EMBL" id="KAF9989277.1"/>
    </source>
</evidence>
<evidence type="ECO:0000256" key="2">
    <source>
        <dbReference type="ARBA" id="ARBA00022630"/>
    </source>
</evidence>
<protein>
    <submittedName>
        <fullName evidence="8">Kynurenine 3-monooxygenase, mitochondrial</fullName>
    </submittedName>
</protein>
<comment type="caution">
    <text evidence="8">The sequence shown here is derived from an EMBL/GenBank/DDBJ whole genome shotgun (WGS) entry which is preliminary data.</text>
</comment>
<dbReference type="InterPro" id="IPR002938">
    <property type="entry name" value="FAD-bd"/>
</dbReference>
<evidence type="ECO:0000259" key="7">
    <source>
        <dbReference type="Pfam" id="PF01494"/>
    </source>
</evidence>
<gene>
    <name evidence="8" type="primary">BNA4</name>
    <name evidence="8" type="ORF">BGZ65_001176</name>
</gene>
<feature type="non-terminal residue" evidence="8">
    <location>
        <position position="1"/>
    </location>
</feature>
<keyword evidence="2" id="KW-0285">Flavoprotein</keyword>
<evidence type="ECO:0000313" key="9">
    <source>
        <dbReference type="Proteomes" id="UP000749646"/>
    </source>
</evidence>
<accession>A0A9P6SQB2</accession>
<dbReference type="OrthoDB" id="10053569at2759"/>
<dbReference type="PRINTS" id="PR00420">
    <property type="entry name" value="RNGMNOXGNASE"/>
</dbReference>
<dbReference type="Gene3D" id="3.50.50.60">
    <property type="entry name" value="FAD/NAD(P)-binding domain"/>
    <property type="match status" value="1"/>
</dbReference>
<evidence type="ECO:0000256" key="1">
    <source>
        <dbReference type="ARBA" id="ARBA00001974"/>
    </source>
</evidence>
<evidence type="ECO:0000256" key="3">
    <source>
        <dbReference type="ARBA" id="ARBA00022827"/>
    </source>
</evidence>
<feature type="domain" description="FAD-binding" evidence="7">
    <location>
        <begin position="53"/>
        <end position="95"/>
    </location>
</feature>
<comment type="cofactor">
    <cofactor evidence="1">
        <name>FAD</name>
        <dbReference type="ChEBI" id="CHEBI:57692"/>
    </cofactor>
</comment>